<reference evidence="2 4" key="1">
    <citation type="journal article" date="2016" name="Front. Microbiol.">
        <title>Genome Sequence of the Piezophilic, Mesophilic Sulfate-Reducing Bacterium Desulfovibrio indicus J2T.</title>
        <authorList>
            <person name="Cao J."/>
            <person name="Maignien L."/>
            <person name="Shao Z."/>
            <person name="Alain K."/>
            <person name="Jebbar M."/>
        </authorList>
    </citation>
    <scope>NUCLEOTIDE SEQUENCE [LARGE SCALE GENOMIC DNA]</scope>
    <source>
        <strain evidence="2 4">J2</strain>
    </source>
</reference>
<gene>
    <name evidence="2" type="ORF">AWY79_06930</name>
    <name evidence="3" type="ORF">EDC59_101254</name>
</gene>
<dbReference type="KEGG" id="dej:AWY79_06930"/>
<proteinExistence type="predicted"/>
<evidence type="ECO:0000313" key="3">
    <source>
        <dbReference type="EMBL" id="TDT91851.1"/>
    </source>
</evidence>
<name>A0A126QMH0_9BACT</name>
<evidence type="ECO:0000313" key="4">
    <source>
        <dbReference type="Proteomes" id="UP000055611"/>
    </source>
</evidence>
<evidence type="ECO:0000256" key="1">
    <source>
        <dbReference type="SAM" id="MobiDB-lite"/>
    </source>
</evidence>
<organism evidence="3 5">
    <name type="scientific">Pseudodesulfovibrio indicus</name>
    <dbReference type="NCBI Taxonomy" id="1716143"/>
    <lineage>
        <taxon>Bacteria</taxon>
        <taxon>Pseudomonadati</taxon>
        <taxon>Thermodesulfobacteriota</taxon>
        <taxon>Desulfovibrionia</taxon>
        <taxon>Desulfovibrionales</taxon>
        <taxon>Desulfovibrionaceae</taxon>
    </lineage>
</organism>
<reference evidence="3 5" key="2">
    <citation type="submission" date="2019-03" db="EMBL/GenBank/DDBJ databases">
        <title>Genomic Encyclopedia of Type Strains, Phase IV (KMG-IV): sequencing the most valuable type-strain genomes for metagenomic binning, comparative biology and taxonomic classification.</title>
        <authorList>
            <person name="Goeker M."/>
        </authorList>
    </citation>
    <scope>NUCLEOTIDE SEQUENCE [LARGE SCALE GENOMIC DNA]</scope>
    <source>
        <strain evidence="3 5">DSM 101483</strain>
    </source>
</reference>
<dbReference type="AlphaFoldDB" id="A0A126QMH0"/>
<dbReference type="Proteomes" id="UP000055611">
    <property type="component" value="Chromosome"/>
</dbReference>
<dbReference type="EMBL" id="CP014206">
    <property type="protein sequence ID" value="AMK10858.1"/>
    <property type="molecule type" value="Genomic_DNA"/>
</dbReference>
<evidence type="ECO:0000313" key="2">
    <source>
        <dbReference type="EMBL" id="AMK10858.1"/>
    </source>
</evidence>
<protein>
    <recommendedName>
        <fullName evidence="6">Head decoration protein</fullName>
    </recommendedName>
</protein>
<sequence length="118" mass="11993">MAIKGNIGTISAGGDRAHTDHHPAVTGSRSVKADNGEYPIGLIVKEDENGDLVPYLGDADTDAPVAVIDEPVDTAVETAAFTLEHGTVRGSTLKIGAAGDPATAADIKKLATIGIYAV</sequence>
<evidence type="ECO:0000313" key="5">
    <source>
        <dbReference type="Proteomes" id="UP000295506"/>
    </source>
</evidence>
<dbReference type="EMBL" id="SOBK01000001">
    <property type="protein sequence ID" value="TDT91851.1"/>
    <property type="molecule type" value="Genomic_DNA"/>
</dbReference>
<keyword evidence="4" id="KW-1185">Reference proteome</keyword>
<dbReference type="RefSeq" id="WP_066801916.1">
    <property type="nucleotide sequence ID" value="NZ_CP014206.1"/>
</dbReference>
<dbReference type="Proteomes" id="UP000295506">
    <property type="component" value="Unassembled WGS sequence"/>
</dbReference>
<evidence type="ECO:0008006" key="6">
    <source>
        <dbReference type="Google" id="ProtNLM"/>
    </source>
</evidence>
<dbReference type="OrthoDB" id="5456145at2"/>
<feature type="region of interest" description="Disordered" evidence="1">
    <location>
        <begin position="10"/>
        <end position="31"/>
    </location>
</feature>
<accession>A0A126QMH0</accession>